<dbReference type="PANTHER" id="PTHR43227">
    <property type="entry name" value="BLL4140 PROTEIN"/>
    <property type="match status" value="1"/>
</dbReference>
<gene>
    <name evidence="13" type="ORF">SAMN05421773_103434</name>
</gene>
<feature type="compositionally biased region" description="Basic residues" evidence="11">
    <location>
        <begin position="28"/>
        <end position="37"/>
    </location>
</feature>
<evidence type="ECO:0000256" key="11">
    <source>
        <dbReference type="SAM" id="MobiDB-lite"/>
    </source>
</evidence>
<dbReference type="AlphaFoldDB" id="A0A1I1JIH4"/>
<evidence type="ECO:0000256" key="2">
    <source>
        <dbReference type="ARBA" id="ARBA00004651"/>
    </source>
</evidence>
<dbReference type="CDD" id="cd06261">
    <property type="entry name" value="TM_PBP2"/>
    <property type="match status" value="1"/>
</dbReference>
<name>A0A1I1JIH4_9ACTN</name>
<dbReference type="Pfam" id="PF00528">
    <property type="entry name" value="BPD_transp_1"/>
    <property type="match status" value="1"/>
</dbReference>
<keyword evidence="7" id="KW-0732">Signal</keyword>
<dbReference type="SUPFAM" id="SSF161098">
    <property type="entry name" value="MetI-like"/>
    <property type="match status" value="1"/>
</dbReference>
<evidence type="ECO:0000256" key="8">
    <source>
        <dbReference type="ARBA" id="ARBA00022989"/>
    </source>
</evidence>
<dbReference type="PANTHER" id="PTHR43227:SF8">
    <property type="entry name" value="DIACETYLCHITOBIOSE UPTAKE SYSTEM PERMEASE PROTEIN DASB"/>
    <property type="match status" value="1"/>
</dbReference>
<feature type="compositionally biased region" description="Pro residues" evidence="11">
    <location>
        <begin position="1"/>
        <end position="23"/>
    </location>
</feature>
<dbReference type="EMBL" id="FOLM01000003">
    <property type="protein sequence ID" value="SFC48337.1"/>
    <property type="molecule type" value="Genomic_DNA"/>
</dbReference>
<dbReference type="GO" id="GO:0005886">
    <property type="term" value="C:plasma membrane"/>
    <property type="evidence" value="ECO:0007669"/>
    <property type="project" value="UniProtKB-SubCell"/>
</dbReference>
<feature type="transmembrane region" description="Helical" evidence="10">
    <location>
        <begin position="144"/>
        <end position="165"/>
    </location>
</feature>
<dbReference type="GO" id="GO:0005576">
    <property type="term" value="C:extracellular region"/>
    <property type="evidence" value="ECO:0007669"/>
    <property type="project" value="UniProtKB-SubCell"/>
</dbReference>
<evidence type="ECO:0000256" key="6">
    <source>
        <dbReference type="ARBA" id="ARBA00022692"/>
    </source>
</evidence>
<dbReference type="GO" id="GO:0055085">
    <property type="term" value="P:transmembrane transport"/>
    <property type="evidence" value="ECO:0007669"/>
    <property type="project" value="InterPro"/>
</dbReference>
<dbReference type="InterPro" id="IPR050809">
    <property type="entry name" value="UgpAE/MalFG_permease"/>
</dbReference>
<feature type="transmembrane region" description="Helical" evidence="10">
    <location>
        <begin position="390"/>
        <end position="411"/>
    </location>
</feature>
<feature type="region of interest" description="Disordered" evidence="11">
    <location>
        <begin position="1"/>
        <end position="46"/>
    </location>
</feature>
<comment type="similarity">
    <text evidence="10">Belongs to the binding-protein-dependent transport system permease family.</text>
</comment>
<keyword evidence="8 10" id="KW-1133">Transmembrane helix</keyword>
<keyword evidence="9 10" id="KW-0472">Membrane</keyword>
<comment type="subcellular location">
    <subcellularLocation>
        <location evidence="2 10">Cell membrane</location>
        <topology evidence="2 10">Multi-pass membrane protein</topology>
    </subcellularLocation>
    <subcellularLocation>
        <location evidence="1">Secreted</location>
    </subcellularLocation>
</comment>
<dbReference type="InterPro" id="IPR033764">
    <property type="entry name" value="Sdr_B"/>
</dbReference>
<feature type="transmembrane region" description="Helical" evidence="10">
    <location>
        <begin position="112"/>
        <end position="132"/>
    </location>
</feature>
<feature type="transmembrane region" description="Helical" evidence="10">
    <location>
        <begin position="348"/>
        <end position="369"/>
    </location>
</feature>
<evidence type="ECO:0000313" key="14">
    <source>
        <dbReference type="Proteomes" id="UP000199207"/>
    </source>
</evidence>
<dbReference type="STRING" id="910347.SAMN05421773_103434"/>
<accession>A0A1I1JIH4</accession>
<dbReference type="InterPro" id="IPR000515">
    <property type="entry name" value="MetI-like"/>
</dbReference>
<dbReference type="RefSeq" id="WP_093838217.1">
    <property type="nucleotide sequence ID" value="NZ_FOLM01000003.1"/>
</dbReference>
<dbReference type="Gene3D" id="2.60.40.10">
    <property type="entry name" value="Immunoglobulins"/>
    <property type="match status" value="1"/>
</dbReference>
<feature type="transmembrane region" description="Helical" evidence="10">
    <location>
        <begin position="449"/>
        <end position="469"/>
    </location>
</feature>
<dbReference type="OrthoDB" id="3515028at2"/>
<protein>
    <submittedName>
        <fullName evidence="13">Alpha-glucoside transport system permease protein</fullName>
    </submittedName>
</protein>
<keyword evidence="4" id="KW-1003">Cell membrane</keyword>
<evidence type="ECO:0000256" key="5">
    <source>
        <dbReference type="ARBA" id="ARBA00022525"/>
    </source>
</evidence>
<evidence type="ECO:0000256" key="10">
    <source>
        <dbReference type="RuleBase" id="RU363032"/>
    </source>
</evidence>
<evidence type="ECO:0000259" key="12">
    <source>
        <dbReference type="PROSITE" id="PS50928"/>
    </source>
</evidence>
<organism evidence="13 14">
    <name type="scientific">Streptomyces aidingensis</name>
    <dbReference type="NCBI Taxonomy" id="910347"/>
    <lineage>
        <taxon>Bacteria</taxon>
        <taxon>Bacillati</taxon>
        <taxon>Actinomycetota</taxon>
        <taxon>Actinomycetes</taxon>
        <taxon>Kitasatosporales</taxon>
        <taxon>Streptomycetaceae</taxon>
        <taxon>Streptomyces</taxon>
    </lineage>
</organism>
<dbReference type="Pfam" id="PF17210">
    <property type="entry name" value="SdrD_B"/>
    <property type="match status" value="1"/>
</dbReference>
<proteinExistence type="inferred from homology"/>
<dbReference type="InterPro" id="IPR013783">
    <property type="entry name" value="Ig-like_fold"/>
</dbReference>
<feature type="transmembrane region" description="Helical" evidence="10">
    <location>
        <begin position="54"/>
        <end position="74"/>
    </location>
</feature>
<evidence type="ECO:0000256" key="4">
    <source>
        <dbReference type="ARBA" id="ARBA00022475"/>
    </source>
</evidence>
<evidence type="ECO:0000256" key="9">
    <source>
        <dbReference type="ARBA" id="ARBA00023136"/>
    </source>
</evidence>
<dbReference type="PROSITE" id="PS50928">
    <property type="entry name" value="ABC_TM1"/>
    <property type="match status" value="1"/>
</dbReference>
<dbReference type="Proteomes" id="UP000199207">
    <property type="component" value="Unassembled WGS sequence"/>
</dbReference>
<evidence type="ECO:0000256" key="1">
    <source>
        <dbReference type="ARBA" id="ARBA00004613"/>
    </source>
</evidence>
<dbReference type="SUPFAM" id="SSF49478">
    <property type="entry name" value="Cna protein B-type domain"/>
    <property type="match status" value="1"/>
</dbReference>
<dbReference type="InterPro" id="IPR035906">
    <property type="entry name" value="MetI-like_sf"/>
</dbReference>
<keyword evidence="3 10" id="KW-0813">Transport</keyword>
<feature type="domain" description="ABC transmembrane type-1" evidence="12">
    <location>
        <begin position="108"/>
        <end position="468"/>
    </location>
</feature>
<evidence type="ECO:0000256" key="3">
    <source>
        <dbReference type="ARBA" id="ARBA00022448"/>
    </source>
</evidence>
<sequence length="477" mass="49733">MTSVTSPPPPPQPAGSPAPPLPAPRRGTATRRRRTGRGTRPDGRPGVRGRRITSWIFVFPALLLLGALVVYPVVFSIGRSLFDADGDRFVGLGNYTELFADDATLTAIRNSAIWVVVAPAVLTGLGLVLGVLTEKIRWATAFKLVLFLPMAVSFLAAGIIFRLAYEQDPDRGLLNAVATGVHDTFADEAAYPTARAREDAGLTPGPDGSYLSARTAAPGQTLDLGLVGIAPGDLPGEAEPAHGAGSAQAAVDELRGTVWLDFAPGGGGEPGRVDPGESGLPGITVQALAADGETVAATATTAPDGSFALTGLPDGEYTVRLPAGNFAEPYGGVSWLGPAMITPAVIGAYLWIWTGFAVVLIGAGLASLPRDALEAARIDGANEWQIFRRITVPMLAPVLTVVFVTLVINVMKVFDLVYVIAPGPVQEDAAVLATRMWIVSFGGGNDQGMGSALAVLLLLLVIPAMVFNVRRFRRSGS</sequence>
<keyword evidence="14" id="KW-1185">Reference proteome</keyword>
<keyword evidence="6 10" id="KW-0812">Transmembrane</keyword>
<evidence type="ECO:0000256" key="7">
    <source>
        <dbReference type="ARBA" id="ARBA00022729"/>
    </source>
</evidence>
<reference evidence="13 14" key="1">
    <citation type="submission" date="2016-10" db="EMBL/GenBank/DDBJ databases">
        <authorList>
            <person name="de Groot N.N."/>
        </authorList>
    </citation>
    <scope>NUCLEOTIDE SEQUENCE [LARGE SCALE GENOMIC DNA]</scope>
    <source>
        <strain evidence="13 14">CGMCC 4.5739</strain>
    </source>
</reference>
<evidence type="ECO:0000313" key="13">
    <source>
        <dbReference type="EMBL" id="SFC48337.1"/>
    </source>
</evidence>
<keyword evidence="5" id="KW-0964">Secreted</keyword>
<dbReference type="Gene3D" id="1.10.3720.10">
    <property type="entry name" value="MetI-like"/>
    <property type="match status" value="2"/>
</dbReference>
<dbReference type="GO" id="GO:0005975">
    <property type="term" value="P:carbohydrate metabolic process"/>
    <property type="evidence" value="ECO:0007669"/>
    <property type="project" value="UniProtKB-ARBA"/>
</dbReference>